<evidence type="ECO:0000256" key="8">
    <source>
        <dbReference type="ARBA" id="ARBA00023136"/>
    </source>
</evidence>
<dbReference type="Proteomes" id="UP000185639">
    <property type="component" value="Unassembled WGS sequence"/>
</dbReference>
<evidence type="ECO:0000256" key="6">
    <source>
        <dbReference type="ARBA" id="ARBA00022729"/>
    </source>
</evidence>
<keyword evidence="11" id="KW-0998">Cell outer membrane</keyword>
<keyword evidence="8" id="KW-0472">Membrane</keyword>
<dbReference type="Gene3D" id="2.50.20.10">
    <property type="entry name" value="Lipoprotein localisation LolA/LolB/LppX"/>
    <property type="match status" value="1"/>
</dbReference>
<feature type="signal peptide" evidence="13">
    <location>
        <begin position="1"/>
        <end position="27"/>
    </location>
</feature>
<evidence type="ECO:0000256" key="11">
    <source>
        <dbReference type="ARBA" id="ARBA00023237"/>
    </source>
</evidence>
<comment type="subcellular location">
    <subcellularLocation>
        <location evidence="1">Cell outer membrane</location>
        <topology evidence="1">Lipid-anchor</topology>
    </subcellularLocation>
</comment>
<evidence type="ECO:0000256" key="1">
    <source>
        <dbReference type="ARBA" id="ARBA00004459"/>
    </source>
</evidence>
<evidence type="ECO:0000313" key="14">
    <source>
        <dbReference type="EMBL" id="SIS43427.1"/>
    </source>
</evidence>
<dbReference type="AlphaFoldDB" id="A0A1N7J2G0"/>
<evidence type="ECO:0000256" key="4">
    <source>
        <dbReference type="ARBA" id="ARBA00016202"/>
    </source>
</evidence>
<reference evidence="15" key="1">
    <citation type="submission" date="2017-01" db="EMBL/GenBank/DDBJ databases">
        <authorList>
            <person name="Varghese N."/>
            <person name="Submissions S."/>
        </authorList>
    </citation>
    <scope>NUCLEOTIDE SEQUENCE [LARGE SCALE GENOMIC DNA]</scope>
    <source>
        <strain evidence="15">DSM 24913</strain>
    </source>
</reference>
<dbReference type="InterPro" id="IPR004565">
    <property type="entry name" value="OM_lipoprot_LolB"/>
</dbReference>
<gene>
    <name evidence="14" type="ORF">SAMN05421686_101276</name>
</gene>
<keyword evidence="7" id="KW-0653">Protein transport</keyword>
<dbReference type="Pfam" id="PF03550">
    <property type="entry name" value="LolB"/>
    <property type="match status" value="1"/>
</dbReference>
<keyword evidence="10" id="KW-0143">Chaperone</keyword>
<evidence type="ECO:0000256" key="2">
    <source>
        <dbReference type="ARBA" id="ARBA00009696"/>
    </source>
</evidence>
<proteinExistence type="inferred from homology"/>
<dbReference type="CDD" id="cd16326">
    <property type="entry name" value="LolB"/>
    <property type="match status" value="1"/>
</dbReference>
<keyword evidence="5" id="KW-0813">Transport</keyword>
<evidence type="ECO:0000256" key="7">
    <source>
        <dbReference type="ARBA" id="ARBA00022927"/>
    </source>
</evidence>
<organism evidence="14 15">
    <name type="scientific">Thalassolituus maritimus</name>
    <dbReference type="NCBI Taxonomy" id="484498"/>
    <lineage>
        <taxon>Bacteria</taxon>
        <taxon>Pseudomonadati</taxon>
        <taxon>Pseudomonadota</taxon>
        <taxon>Gammaproteobacteria</taxon>
        <taxon>Oceanospirillales</taxon>
        <taxon>Oceanospirillaceae</taxon>
        <taxon>Thalassolituus</taxon>
    </lineage>
</organism>
<evidence type="ECO:0000256" key="5">
    <source>
        <dbReference type="ARBA" id="ARBA00022448"/>
    </source>
</evidence>
<sequence length="211" mass="24107">MRPYNALVSTRRIYNMLRFLTRLPLAAAILLMSACASFLPQGGSDALQDSLNDVQHWQVRGKMSVITPDDSATGYMDWKQNQREFDLYIAGPLGQGATRLTGDKRSAALTLPGWDEPRHAESPEELMLLYLGWNFPVSDIRYWVKGQASPNGNANTEYDESGLLSRMEQYGWTITYKRYSNQNGYWLPGLVKVSGHDFRFTFSIREWTLHD</sequence>
<dbReference type="GO" id="GO:0015031">
    <property type="term" value="P:protein transport"/>
    <property type="evidence" value="ECO:0007669"/>
    <property type="project" value="UniProtKB-KW"/>
</dbReference>
<evidence type="ECO:0000256" key="10">
    <source>
        <dbReference type="ARBA" id="ARBA00023186"/>
    </source>
</evidence>
<dbReference type="PROSITE" id="PS51257">
    <property type="entry name" value="PROKAR_LIPOPROTEIN"/>
    <property type="match status" value="1"/>
</dbReference>
<evidence type="ECO:0000313" key="15">
    <source>
        <dbReference type="Proteomes" id="UP000185639"/>
    </source>
</evidence>
<dbReference type="InterPro" id="IPR029046">
    <property type="entry name" value="LolA/LolB/LppX"/>
</dbReference>
<evidence type="ECO:0000256" key="13">
    <source>
        <dbReference type="SAM" id="SignalP"/>
    </source>
</evidence>
<name>A0A1N7J2G0_9GAMM</name>
<keyword evidence="9" id="KW-0564">Palmitate</keyword>
<keyword evidence="12 14" id="KW-0449">Lipoprotein</keyword>
<dbReference type="EMBL" id="FTOH01000001">
    <property type="protein sequence ID" value="SIS43427.1"/>
    <property type="molecule type" value="Genomic_DNA"/>
</dbReference>
<dbReference type="GO" id="GO:0009279">
    <property type="term" value="C:cell outer membrane"/>
    <property type="evidence" value="ECO:0007669"/>
    <property type="project" value="UniProtKB-SubCell"/>
</dbReference>
<dbReference type="NCBIfam" id="TIGR00548">
    <property type="entry name" value="lolB"/>
    <property type="match status" value="1"/>
</dbReference>
<evidence type="ECO:0000256" key="9">
    <source>
        <dbReference type="ARBA" id="ARBA00023139"/>
    </source>
</evidence>
<dbReference type="SUPFAM" id="SSF89392">
    <property type="entry name" value="Prokaryotic lipoproteins and lipoprotein localization factors"/>
    <property type="match status" value="1"/>
</dbReference>
<keyword evidence="15" id="KW-1185">Reference proteome</keyword>
<feature type="chain" id="PRO_5013315103" description="Outer-membrane lipoprotein LolB" evidence="13">
    <location>
        <begin position="28"/>
        <end position="211"/>
    </location>
</feature>
<comment type="subunit">
    <text evidence="3">Monomer.</text>
</comment>
<dbReference type="STRING" id="484498.SAMN05421686_101276"/>
<evidence type="ECO:0000256" key="12">
    <source>
        <dbReference type="ARBA" id="ARBA00023288"/>
    </source>
</evidence>
<accession>A0A1N7J2G0</accession>
<protein>
    <recommendedName>
        <fullName evidence="4">Outer-membrane lipoprotein LolB</fullName>
    </recommendedName>
</protein>
<comment type="similarity">
    <text evidence="2">Belongs to the LolB family.</text>
</comment>
<evidence type="ECO:0000256" key="3">
    <source>
        <dbReference type="ARBA" id="ARBA00011245"/>
    </source>
</evidence>
<keyword evidence="6 13" id="KW-0732">Signal</keyword>